<dbReference type="GO" id="GO:0012505">
    <property type="term" value="C:endomembrane system"/>
    <property type="evidence" value="ECO:0007669"/>
    <property type="project" value="UniProtKB-SubCell"/>
</dbReference>
<evidence type="ECO:0000313" key="12">
    <source>
        <dbReference type="Proteomes" id="UP000440578"/>
    </source>
</evidence>
<dbReference type="InterPro" id="IPR013083">
    <property type="entry name" value="Znf_RING/FYVE/PHD"/>
</dbReference>
<dbReference type="PANTHER" id="PTHR22894:SF5">
    <property type="entry name" value="RING-TYPE DOMAIN-CONTAINING PROTEIN"/>
    <property type="match status" value="1"/>
</dbReference>
<dbReference type="UniPathway" id="UPA00143"/>
<keyword evidence="4" id="KW-0863">Zinc-finger</keyword>
<feature type="transmembrane region" description="Helical" evidence="8">
    <location>
        <begin position="219"/>
        <end position="242"/>
    </location>
</feature>
<dbReference type="Pfam" id="PF00097">
    <property type="entry name" value="zf-C3HC4"/>
    <property type="match status" value="1"/>
</dbReference>
<dbReference type="GO" id="GO:0061630">
    <property type="term" value="F:ubiquitin protein ligase activity"/>
    <property type="evidence" value="ECO:0007669"/>
    <property type="project" value="InterPro"/>
</dbReference>
<comment type="caution">
    <text evidence="11">The sequence shown here is derived from an EMBL/GenBank/DDBJ whole genome shotgun (WGS) entry which is preliminary data.</text>
</comment>
<evidence type="ECO:0000259" key="10">
    <source>
        <dbReference type="Pfam" id="PF06803"/>
    </source>
</evidence>
<keyword evidence="2 8" id="KW-0812">Transmembrane</keyword>
<evidence type="ECO:0000256" key="1">
    <source>
        <dbReference type="ARBA" id="ARBA00004127"/>
    </source>
</evidence>
<dbReference type="InterPro" id="IPR018957">
    <property type="entry name" value="Znf_C3HC4_RING-type"/>
</dbReference>
<evidence type="ECO:0000256" key="8">
    <source>
        <dbReference type="SAM" id="Phobius"/>
    </source>
</evidence>
<protein>
    <submittedName>
        <fullName evidence="11">E3 ubiquitin-protein ligase RNF170</fullName>
    </submittedName>
</protein>
<keyword evidence="5" id="KW-0862">Zinc</keyword>
<evidence type="ECO:0000256" key="2">
    <source>
        <dbReference type="ARBA" id="ARBA00022692"/>
    </source>
</evidence>
<dbReference type="PANTHER" id="PTHR22894">
    <property type="entry name" value="RING-TYPE DOMAIN-CONTAINING PROTEIN"/>
    <property type="match status" value="1"/>
</dbReference>
<keyword evidence="6 8" id="KW-1133">Transmembrane helix</keyword>
<evidence type="ECO:0000313" key="11">
    <source>
        <dbReference type="EMBL" id="KAF0294747.1"/>
    </source>
</evidence>
<dbReference type="PROSITE" id="PS00518">
    <property type="entry name" value="ZF_RING_1"/>
    <property type="match status" value="1"/>
</dbReference>
<dbReference type="InterPro" id="IPR017907">
    <property type="entry name" value="Znf_RING_CS"/>
</dbReference>
<evidence type="ECO:0000256" key="6">
    <source>
        <dbReference type="ARBA" id="ARBA00022989"/>
    </source>
</evidence>
<dbReference type="EMBL" id="VIIS01001664">
    <property type="protein sequence ID" value="KAF0294747.1"/>
    <property type="molecule type" value="Genomic_DNA"/>
</dbReference>
<evidence type="ECO:0000259" key="9">
    <source>
        <dbReference type="Pfam" id="PF00097"/>
    </source>
</evidence>
<reference evidence="11 12" key="1">
    <citation type="submission" date="2019-07" db="EMBL/GenBank/DDBJ databases">
        <title>Draft genome assembly of a fouling barnacle, Amphibalanus amphitrite (Darwin, 1854): The first reference genome for Thecostraca.</title>
        <authorList>
            <person name="Kim W."/>
        </authorList>
    </citation>
    <scope>NUCLEOTIDE SEQUENCE [LARGE SCALE GENOMIC DNA]</scope>
    <source>
        <strain evidence="11">SNU_AA5</strain>
        <tissue evidence="11">Soma without cirri and trophi</tissue>
    </source>
</reference>
<dbReference type="Gene3D" id="3.30.40.10">
    <property type="entry name" value="Zinc/RING finger domain, C3HC4 (zinc finger)"/>
    <property type="match status" value="1"/>
</dbReference>
<feature type="transmembrane region" description="Helical" evidence="8">
    <location>
        <begin position="23"/>
        <end position="41"/>
    </location>
</feature>
<sequence>MSHWKDMAMEAGSSYVEGVGDEVLLTATFIVIAVSILVLVFRRCTSGGRRGADGGRRAGAAARAQRQRRLGVSPSVWRRRSGTGIETNCGHLFCAQCLFTYRDHGSFVGPMKCALCRQPVTLLFPSFTEDELNAAEPDDIEARERARSESSRYNRRFSGEPRELMEYLRDLPTLLRHLWTEFFSEGGLFLMFRVRVVVCFLAALLYVASPLDILPEAVFGLLGLFDDIFIMVLIIIYVSVIYRRYVAARL</sequence>
<dbReference type="InterPro" id="IPR010652">
    <property type="entry name" value="DUF1232"/>
</dbReference>
<organism evidence="11 12">
    <name type="scientific">Amphibalanus amphitrite</name>
    <name type="common">Striped barnacle</name>
    <name type="synonym">Balanus amphitrite</name>
    <dbReference type="NCBI Taxonomy" id="1232801"/>
    <lineage>
        <taxon>Eukaryota</taxon>
        <taxon>Metazoa</taxon>
        <taxon>Ecdysozoa</taxon>
        <taxon>Arthropoda</taxon>
        <taxon>Crustacea</taxon>
        <taxon>Multicrustacea</taxon>
        <taxon>Cirripedia</taxon>
        <taxon>Thoracica</taxon>
        <taxon>Thoracicalcarea</taxon>
        <taxon>Balanomorpha</taxon>
        <taxon>Balanoidea</taxon>
        <taxon>Balanidae</taxon>
        <taxon>Amphibalaninae</taxon>
        <taxon>Amphibalanus</taxon>
    </lineage>
</organism>
<evidence type="ECO:0000256" key="4">
    <source>
        <dbReference type="ARBA" id="ARBA00022771"/>
    </source>
</evidence>
<feature type="transmembrane region" description="Helical" evidence="8">
    <location>
        <begin position="186"/>
        <end position="207"/>
    </location>
</feature>
<evidence type="ECO:0000256" key="7">
    <source>
        <dbReference type="ARBA" id="ARBA00023136"/>
    </source>
</evidence>
<accession>A0A6A4VED4</accession>
<comment type="subcellular location">
    <subcellularLocation>
        <location evidence="1">Endomembrane system</location>
        <topology evidence="1">Multi-pass membrane protein</topology>
    </subcellularLocation>
</comment>
<gene>
    <name evidence="11" type="primary">rnf170_1</name>
    <name evidence="11" type="ORF">FJT64_000723</name>
</gene>
<dbReference type="GO" id="GO:0016567">
    <property type="term" value="P:protein ubiquitination"/>
    <property type="evidence" value="ECO:0007669"/>
    <property type="project" value="UniProtKB-UniPathway"/>
</dbReference>
<dbReference type="Pfam" id="PF06803">
    <property type="entry name" value="DUF1232"/>
    <property type="match status" value="1"/>
</dbReference>
<evidence type="ECO:0000256" key="3">
    <source>
        <dbReference type="ARBA" id="ARBA00022723"/>
    </source>
</evidence>
<keyword evidence="3" id="KW-0479">Metal-binding</keyword>
<dbReference type="Proteomes" id="UP000440578">
    <property type="component" value="Unassembled WGS sequence"/>
</dbReference>
<keyword evidence="7 8" id="KW-0472">Membrane</keyword>
<feature type="domain" description="Zinc finger C3HC4 RING-type" evidence="9">
    <location>
        <begin position="86"/>
        <end position="116"/>
    </location>
</feature>
<feature type="domain" description="DUF1232" evidence="10">
    <location>
        <begin position="197"/>
        <end position="232"/>
    </location>
</feature>
<keyword evidence="12" id="KW-1185">Reference proteome</keyword>
<dbReference type="AlphaFoldDB" id="A0A6A4VED4"/>
<dbReference type="SUPFAM" id="SSF57850">
    <property type="entry name" value="RING/U-box"/>
    <property type="match status" value="1"/>
</dbReference>
<dbReference type="GO" id="GO:0008270">
    <property type="term" value="F:zinc ion binding"/>
    <property type="evidence" value="ECO:0007669"/>
    <property type="project" value="UniProtKB-KW"/>
</dbReference>
<dbReference type="OrthoDB" id="9049620at2759"/>
<proteinExistence type="predicted"/>
<dbReference type="InterPro" id="IPR038896">
    <property type="entry name" value="RNF170"/>
</dbReference>
<name>A0A6A4VED4_AMPAM</name>
<evidence type="ECO:0000256" key="5">
    <source>
        <dbReference type="ARBA" id="ARBA00022833"/>
    </source>
</evidence>